<protein>
    <submittedName>
        <fullName evidence="1">Uncharacterized protein</fullName>
    </submittedName>
</protein>
<gene>
    <name evidence="1" type="ORF">C1645_823224</name>
</gene>
<organism evidence="1 2">
    <name type="scientific">Glomus cerebriforme</name>
    <dbReference type="NCBI Taxonomy" id="658196"/>
    <lineage>
        <taxon>Eukaryota</taxon>
        <taxon>Fungi</taxon>
        <taxon>Fungi incertae sedis</taxon>
        <taxon>Mucoromycota</taxon>
        <taxon>Glomeromycotina</taxon>
        <taxon>Glomeromycetes</taxon>
        <taxon>Glomerales</taxon>
        <taxon>Glomeraceae</taxon>
        <taxon>Glomus</taxon>
    </lineage>
</organism>
<proteinExistence type="predicted"/>
<accession>A0A397T0V5</accession>
<reference evidence="1 2" key="1">
    <citation type="submission" date="2018-06" db="EMBL/GenBank/DDBJ databases">
        <title>Comparative genomics reveals the genomic features of Rhizophagus irregularis, R. cerebriforme, R. diaphanum and Gigaspora rosea, and their symbiotic lifestyle signature.</title>
        <authorList>
            <person name="Morin E."/>
            <person name="San Clemente H."/>
            <person name="Chen E.C.H."/>
            <person name="De La Providencia I."/>
            <person name="Hainaut M."/>
            <person name="Kuo A."/>
            <person name="Kohler A."/>
            <person name="Murat C."/>
            <person name="Tang N."/>
            <person name="Roy S."/>
            <person name="Loubradou J."/>
            <person name="Henrissat B."/>
            <person name="Grigoriev I.V."/>
            <person name="Corradi N."/>
            <person name="Roux C."/>
            <person name="Martin F.M."/>
        </authorList>
    </citation>
    <scope>NUCLEOTIDE SEQUENCE [LARGE SCALE GENOMIC DNA]</scope>
    <source>
        <strain evidence="1 2">DAOM 227022</strain>
    </source>
</reference>
<dbReference type="Proteomes" id="UP000265703">
    <property type="component" value="Unassembled WGS sequence"/>
</dbReference>
<dbReference type="AlphaFoldDB" id="A0A397T0V5"/>
<sequence>MLEISTLDIPIQNKRQKQKQIITMYFNQFQKPRKKLNSAISISLILDDVNNFGQIEEAILSKELPKIIEADHFNLKSKKSVLAFIDETKHIKNVQLSVYQEKITTKRKAITYGSSVAETDMDA</sequence>
<evidence type="ECO:0000313" key="1">
    <source>
        <dbReference type="EMBL" id="RIA90516.1"/>
    </source>
</evidence>
<dbReference type="EMBL" id="QKYT01000178">
    <property type="protein sequence ID" value="RIA90516.1"/>
    <property type="molecule type" value="Genomic_DNA"/>
</dbReference>
<comment type="caution">
    <text evidence="1">The sequence shown here is derived from an EMBL/GenBank/DDBJ whole genome shotgun (WGS) entry which is preliminary data.</text>
</comment>
<evidence type="ECO:0000313" key="2">
    <source>
        <dbReference type="Proteomes" id="UP000265703"/>
    </source>
</evidence>
<keyword evidence="2" id="KW-1185">Reference proteome</keyword>
<name>A0A397T0V5_9GLOM</name>